<evidence type="ECO:0000313" key="1">
    <source>
        <dbReference type="EMBL" id="MPM03356.1"/>
    </source>
</evidence>
<name>A0A644WHK8_9ZZZZ</name>
<dbReference type="AlphaFoldDB" id="A0A644WHK8"/>
<accession>A0A644WHK8</accession>
<sequence>MLKLNFIMLKRNKTTQTDKLQKSKEEPSIFYHEDDYRQIEIVPSDNIDDLKTEAQKVNDFASNHFDGSGFTEIYVRKDNNTELKERKITPHDLEQKLVILGLDRIANVRTGYGQTHQKSVTDCIAFGKDYSAVYYEYRDNVVQHIWFTNPGNINREQLVHCLNSLGMQWKLVLQDWNHAMTVDLSNKQTITEYLNKFEKKE</sequence>
<proteinExistence type="predicted"/>
<comment type="caution">
    <text evidence="1">The sequence shown here is derived from an EMBL/GenBank/DDBJ whole genome shotgun (WGS) entry which is preliminary data.</text>
</comment>
<dbReference type="EMBL" id="VSSQ01000945">
    <property type="protein sequence ID" value="MPM03356.1"/>
    <property type="molecule type" value="Genomic_DNA"/>
</dbReference>
<gene>
    <name evidence="1" type="ORF">SDC9_49621</name>
</gene>
<protein>
    <submittedName>
        <fullName evidence="1">Uncharacterized protein</fullName>
    </submittedName>
</protein>
<organism evidence="1">
    <name type="scientific">bioreactor metagenome</name>
    <dbReference type="NCBI Taxonomy" id="1076179"/>
    <lineage>
        <taxon>unclassified sequences</taxon>
        <taxon>metagenomes</taxon>
        <taxon>ecological metagenomes</taxon>
    </lineage>
</organism>
<reference evidence="1" key="1">
    <citation type="submission" date="2019-08" db="EMBL/GenBank/DDBJ databases">
        <authorList>
            <person name="Kucharzyk K."/>
            <person name="Murdoch R.W."/>
            <person name="Higgins S."/>
            <person name="Loffler F."/>
        </authorList>
    </citation>
    <scope>NUCLEOTIDE SEQUENCE</scope>
</reference>